<organism evidence="2 3">
    <name type="scientific">Trichonephila clavata</name>
    <name type="common">Joro spider</name>
    <name type="synonym">Nephila clavata</name>
    <dbReference type="NCBI Taxonomy" id="2740835"/>
    <lineage>
        <taxon>Eukaryota</taxon>
        <taxon>Metazoa</taxon>
        <taxon>Ecdysozoa</taxon>
        <taxon>Arthropoda</taxon>
        <taxon>Chelicerata</taxon>
        <taxon>Arachnida</taxon>
        <taxon>Araneae</taxon>
        <taxon>Araneomorphae</taxon>
        <taxon>Entelegynae</taxon>
        <taxon>Araneoidea</taxon>
        <taxon>Nephilidae</taxon>
        <taxon>Trichonephila</taxon>
    </lineage>
</organism>
<protein>
    <recommendedName>
        <fullName evidence="4">Transposase</fullName>
    </recommendedName>
</protein>
<dbReference type="PANTHER" id="PTHR47326">
    <property type="entry name" value="TRANSPOSABLE ELEMENT TC3 TRANSPOSASE-LIKE PROTEIN"/>
    <property type="match status" value="1"/>
</dbReference>
<reference evidence="2" key="1">
    <citation type="submission" date="2020-07" db="EMBL/GenBank/DDBJ databases">
        <title>Multicomponent nature underlies the extraordinary mechanical properties of spider dragline silk.</title>
        <authorList>
            <person name="Kono N."/>
            <person name="Nakamura H."/>
            <person name="Mori M."/>
            <person name="Yoshida Y."/>
            <person name="Ohtoshi R."/>
            <person name="Malay A.D."/>
            <person name="Moran D.A.P."/>
            <person name="Tomita M."/>
            <person name="Numata K."/>
            <person name="Arakawa K."/>
        </authorList>
    </citation>
    <scope>NUCLEOTIDE SEQUENCE</scope>
</reference>
<evidence type="ECO:0000313" key="2">
    <source>
        <dbReference type="EMBL" id="GFR27383.1"/>
    </source>
</evidence>
<dbReference type="PANTHER" id="PTHR47326:SF1">
    <property type="entry name" value="HTH PSQ-TYPE DOMAIN-CONTAINING PROTEIN"/>
    <property type="match status" value="1"/>
</dbReference>
<gene>
    <name evidence="2" type="ORF">TNCT_180411</name>
</gene>
<proteinExistence type="predicted"/>
<dbReference type="Gene3D" id="3.30.420.10">
    <property type="entry name" value="Ribonuclease H-like superfamily/Ribonuclease H"/>
    <property type="match status" value="1"/>
</dbReference>
<accession>A0A8X6JJ47</accession>
<evidence type="ECO:0000256" key="1">
    <source>
        <dbReference type="SAM" id="MobiDB-lite"/>
    </source>
</evidence>
<feature type="region of interest" description="Disordered" evidence="1">
    <location>
        <begin position="62"/>
        <end position="81"/>
    </location>
</feature>
<dbReference type="Proteomes" id="UP000887116">
    <property type="component" value="Unassembled WGS sequence"/>
</dbReference>
<evidence type="ECO:0000313" key="3">
    <source>
        <dbReference type="Proteomes" id="UP000887116"/>
    </source>
</evidence>
<evidence type="ECO:0008006" key="4">
    <source>
        <dbReference type="Google" id="ProtNLM"/>
    </source>
</evidence>
<comment type="caution">
    <text evidence="2">The sequence shown here is derived from an EMBL/GenBank/DDBJ whole genome shotgun (WGS) entry which is preliminary data.</text>
</comment>
<dbReference type="InterPro" id="IPR036397">
    <property type="entry name" value="RNaseH_sf"/>
</dbReference>
<dbReference type="AlphaFoldDB" id="A0A8X6JJ47"/>
<keyword evidence="3" id="KW-1185">Reference proteome</keyword>
<dbReference type="EMBL" id="BMAO01028781">
    <property type="protein sequence ID" value="GFR27383.1"/>
    <property type="molecule type" value="Genomic_DNA"/>
</dbReference>
<sequence length="81" mass="9419">MNEDGTPETISGASYRTKIENFLQPMVEHNPNLWFQQDRATTHNNRQTMDLLREIFGEHLISKNSDFPRPPRSSDLTALDF</sequence>
<dbReference type="OrthoDB" id="9971063at2759"/>
<dbReference type="GO" id="GO:0003676">
    <property type="term" value="F:nucleic acid binding"/>
    <property type="evidence" value="ECO:0007669"/>
    <property type="project" value="InterPro"/>
</dbReference>
<name>A0A8X6JJ47_TRICU</name>